<dbReference type="InterPro" id="IPR029056">
    <property type="entry name" value="Ribokinase-like"/>
</dbReference>
<dbReference type="NCBIfam" id="TIGR04382">
    <property type="entry name" value="myo_inos_iolC_N"/>
    <property type="match status" value="1"/>
</dbReference>
<evidence type="ECO:0000256" key="2">
    <source>
        <dbReference type="ARBA" id="ARBA00022679"/>
    </source>
</evidence>
<evidence type="ECO:0000313" key="8">
    <source>
        <dbReference type="Proteomes" id="UP000273807"/>
    </source>
</evidence>
<dbReference type="OrthoDB" id="9792663at2"/>
<dbReference type="InterPro" id="IPR023314">
    <property type="entry name" value="Myo_inos_IolC-like_sf"/>
</dbReference>
<evidence type="ECO:0000313" key="7">
    <source>
        <dbReference type="EMBL" id="RNL54647.1"/>
    </source>
</evidence>
<evidence type="ECO:0000259" key="6">
    <source>
        <dbReference type="Pfam" id="PF00294"/>
    </source>
</evidence>
<dbReference type="Gene3D" id="2.20.150.10">
    <property type="entry name" value="putative 5-dehydro-2- deoxygluconokinase"/>
    <property type="match status" value="1"/>
</dbReference>
<comment type="caution">
    <text evidence="7">The sequence shown here is derived from an EMBL/GenBank/DDBJ whole genome shotgun (WGS) entry which is preliminary data.</text>
</comment>
<dbReference type="CDD" id="cd01166">
    <property type="entry name" value="KdgK"/>
    <property type="match status" value="1"/>
</dbReference>
<dbReference type="InterPro" id="IPR030830">
    <property type="entry name" value="Myo_inos_IolC"/>
</dbReference>
<keyword evidence="2 7" id="KW-0808">Transferase</keyword>
<organism evidence="7 8">
    <name type="scientific">Arthrobacter oryzae</name>
    <dbReference type="NCBI Taxonomy" id="409290"/>
    <lineage>
        <taxon>Bacteria</taxon>
        <taxon>Bacillati</taxon>
        <taxon>Actinomycetota</taxon>
        <taxon>Actinomycetes</taxon>
        <taxon>Micrococcales</taxon>
        <taxon>Micrococcaceae</taxon>
        <taxon>Arthrobacter</taxon>
    </lineage>
</organism>
<name>A0A3N0BZD1_9MICC</name>
<dbReference type="Pfam" id="PF00294">
    <property type="entry name" value="PfkB"/>
    <property type="match status" value="1"/>
</dbReference>
<dbReference type="RefSeq" id="WP_123255499.1">
    <property type="nucleotide sequence ID" value="NZ_RBED01000100.1"/>
</dbReference>
<gene>
    <name evidence="7" type="primary">iolC</name>
    <name evidence="7" type="ORF">D7003_11025</name>
</gene>
<dbReference type="Proteomes" id="UP000273807">
    <property type="component" value="Unassembled WGS sequence"/>
</dbReference>
<dbReference type="EMBL" id="RBED01000100">
    <property type="protein sequence ID" value="RNL54647.1"/>
    <property type="molecule type" value="Genomic_DNA"/>
</dbReference>
<dbReference type="GO" id="GO:0047590">
    <property type="term" value="F:5-dehydro-2-deoxygluconokinase activity"/>
    <property type="evidence" value="ECO:0007669"/>
    <property type="project" value="UniProtKB-EC"/>
</dbReference>
<dbReference type="PRINTS" id="PR00990">
    <property type="entry name" value="RIBOKINASE"/>
</dbReference>
<evidence type="ECO:0000256" key="1">
    <source>
        <dbReference type="ARBA" id="ARBA00010688"/>
    </source>
</evidence>
<keyword evidence="8" id="KW-1185">Reference proteome</keyword>
<keyword evidence="5" id="KW-0067">ATP-binding</keyword>
<keyword evidence="3" id="KW-0547">Nucleotide-binding</keyword>
<feature type="domain" description="Carbohydrate kinase PfkB" evidence="6">
    <location>
        <begin position="5"/>
        <end position="302"/>
    </location>
</feature>
<accession>A0A3N0BZD1</accession>
<dbReference type="GO" id="GO:0005524">
    <property type="term" value="F:ATP binding"/>
    <property type="evidence" value="ECO:0007669"/>
    <property type="project" value="UniProtKB-KW"/>
</dbReference>
<dbReference type="InterPro" id="IPR002139">
    <property type="entry name" value="Ribo/fructo_kinase"/>
</dbReference>
<evidence type="ECO:0000256" key="3">
    <source>
        <dbReference type="ARBA" id="ARBA00022741"/>
    </source>
</evidence>
<reference evidence="7 8" key="1">
    <citation type="submission" date="2018-10" db="EMBL/GenBank/DDBJ databases">
        <title>Genome sequencing of Arthrobacter oryzae TNB02.</title>
        <authorList>
            <person name="Cho Y.-J."/>
            <person name="Cho A."/>
            <person name="Kim O.-S."/>
        </authorList>
    </citation>
    <scope>NUCLEOTIDE SEQUENCE [LARGE SCALE GENOMIC DNA]</scope>
    <source>
        <strain evidence="7 8">TNB02</strain>
    </source>
</reference>
<dbReference type="PANTHER" id="PTHR43085">
    <property type="entry name" value="HEXOKINASE FAMILY MEMBER"/>
    <property type="match status" value="1"/>
</dbReference>
<comment type="similarity">
    <text evidence="1">Belongs to the carbohydrate kinase PfkB family.</text>
</comment>
<dbReference type="InterPro" id="IPR011611">
    <property type="entry name" value="PfkB_dom"/>
</dbReference>
<sequence>MSIPEVICVGRISVDLYGVEMNVGFDGQQSFTKSVGGSPTNVAVAAARLGRRAAIVTKVGGDGFGTFVRNRLSEWGVTVDYVGIDPQGLTPLALTALAPAETPQVAFYRGNPAPDTTLVAADLDPETVRNCGVLWISHGALAQGTTASAALTWLEQRGRAGHTILDLDYRPALWPDLETSRRMSLKAIDLSTVVIGNLDECEMALGTRDPETAAAALLNAGVELAVIKLGGDGVYLAAGSERWNIAPIPVAVVSGLGAGDAFGGALSHGLLSGWTPERIGHFANAAGALVASRLACAEAMPTLEELESMFMTKEK</sequence>
<keyword evidence="4 7" id="KW-0418">Kinase</keyword>
<dbReference type="EC" id="2.7.1.92" evidence="7"/>
<dbReference type="SUPFAM" id="SSF53613">
    <property type="entry name" value="Ribokinase-like"/>
    <property type="match status" value="1"/>
</dbReference>
<proteinExistence type="inferred from homology"/>
<dbReference type="PANTHER" id="PTHR43085:SF49">
    <property type="entry name" value="5-DEHYDRO-2-DEOXYGLUCONOKINASE"/>
    <property type="match status" value="1"/>
</dbReference>
<dbReference type="Gene3D" id="3.40.1190.20">
    <property type="match status" value="1"/>
</dbReference>
<dbReference type="AlphaFoldDB" id="A0A3N0BZD1"/>
<protein>
    <submittedName>
        <fullName evidence="7">5-dehydro-2-deoxygluconokinase</fullName>
        <ecNumber evidence="7">2.7.1.92</ecNumber>
    </submittedName>
</protein>
<evidence type="ECO:0000256" key="4">
    <source>
        <dbReference type="ARBA" id="ARBA00022777"/>
    </source>
</evidence>
<evidence type="ECO:0000256" key="5">
    <source>
        <dbReference type="ARBA" id="ARBA00022840"/>
    </source>
</evidence>
<dbReference type="InterPro" id="IPR050306">
    <property type="entry name" value="PfkB_Carbo_kinase"/>
</dbReference>